<feature type="domain" description="Glycoside hydrolase family 38 central" evidence="11">
    <location>
        <begin position="361"/>
        <end position="434"/>
    </location>
</feature>
<feature type="signal peptide" evidence="10">
    <location>
        <begin position="1"/>
        <end position="22"/>
    </location>
</feature>
<keyword evidence="4 10" id="KW-0479">Metal-binding</keyword>
<dbReference type="GO" id="GO:0004559">
    <property type="term" value="F:alpha-mannosidase activity"/>
    <property type="evidence" value="ECO:0007669"/>
    <property type="project" value="UniProtKB-EC"/>
</dbReference>
<dbReference type="FunFam" id="3.20.110.10:FF:000001">
    <property type="entry name" value="Alpha-mannosidase"/>
    <property type="match status" value="1"/>
</dbReference>
<dbReference type="EC" id="3.2.1.-" evidence="10"/>
<dbReference type="AlphaFoldDB" id="A0A8I6TM72"/>
<evidence type="ECO:0000313" key="13">
    <source>
        <dbReference type="Proteomes" id="UP000494040"/>
    </source>
</evidence>
<dbReference type="InterPro" id="IPR037094">
    <property type="entry name" value="Glyco_hydro_38_cen_sf"/>
</dbReference>
<keyword evidence="5 10" id="KW-0378">Hydrolase</keyword>
<protein>
    <recommendedName>
        <fullName evidence="3 10">Alpha-mannosidase</fullName>
        <ecNumber evidence="10">3.2.1.-</ecNumber>
    </recommendedName>
</protein>
<evidence type="ECO:0000256" key="6">
    <source>
        <dbReference type="ARBA" id="ARBA00022833"/>
    </source>
</evidence>
<dbReference type="InterPro" id="IPR028995">
    <property type="entry name" value="Glyco_hydro_57/38_cen_sf"/>
</dbReference>
<dbReference type="SMART" id="SM00872">
    <property type="entry name" value="Alpha-mann_mid"/>
    <property type="match status" value="1"/>
</dbReference>
<dbReference type="RefSeq" id="XP_024082684.1">
    <property type="nucleotide sequence ID" value="XM_024226916.1"/>
</dbReference>
<organism evidence="12 13">
    <name type="scientific">Cimex lectularius</name>
    <name type="common">Bed bug</name>
    <name type="synonym">Acanthia lectularia</name>
    <dbReference type="NCBI Taxonomy" id="79782"/>
    <lineage>
        <taxon>Eukaryota</taxon>
        <taxon>Metazoa</taxon>
        <taxon>Ecdysozoa</taxon>
        <taxon>Arthropoda</taxon>
        <taxon>Hexapoda</taxon>
        <taxon>Insecta</taxon>
        <taxon>Pterygota</taxon>
        <taxon>Neoptera</taxon>
        <taxon>Paraneoptera</taxon>
        <taxon>Hemiptera</taxon>
        <taxon>Heteroptera</taxon>
        <taxon>Panheteroptera</taxon>
        <taxon>Cimicomorpha</taxon>
        <taxon>Cimicidae</taxon>
        <taxon>Cimex</taxon>
    </lineage>
</organism>
<evidence type="ECO:0000256" key="5">
    <source>
        <dbReference type="ARBA" id="ARBA00022801"/>
    </source>
</evidence>
<dbReference type="PANTHER" id="PTHR11607:SF3">
    <property type="entry name" value="LYSOSOMAL ALPHA-MANNOSIDASE"/>
    <property type="match status" value="1"/>
</dbReference>
<keyword evidence="13" id="KW-1185">Reference proteome</keyword>
<dbReference type="InterPro" id="IPR027291">
    <property type="entry name" value="Glyco_hydro_38_N_sf"/>
</dbReference>
<dbReference type="Pfam" id="PF17677">
    <property type="entry name" value="Glyco_hydro38C2"/>
    <property type="match status" value="1"/>
</dbReference>
<evidence type="ECO:0000256" key="10">
    <source>
        <dbReference type="RuleBase" id="RU361199"/>
    </source>
</evidence>
<dbReference type="FunFam" id="1.20.1270.50:FF:000002">
    <property type="entry name" value="Alpha-mannosidase"/>
    <property type="match status" value="1"/>
</dbReference>
<dbReference type="Pfam" id="PF09261">
    <property type="entry name" value="Alpha-mann_mid"/>
    <property type="match status" value="1"/>
</dbReference>
<dbReference type="SUPFAM" id="SSF88713">
    <property type="entry name" value="Glycoside hydrolase/deacetylase"/>
    <property type="match status" value="1"/>
</dbReference>
<dbReference type="SUPFAM" id="SSF74650">
    <property type="entry name" value="Galactose mutarotase-like"/>
    <property type="match status" value="1"/>
</dbReference>
<dbReference type="GO" id="GO:0006013">
    <property type="term" value="P:mannose metabolic process"/>
    <property type="evidence" value="ECO:0007669"/>
    <property type="project" value="InterPro"/>
</dbReference>
<sequence>MVALPVEKAILLIFSLHSTLQSSPEQDCNNGCHPTDPNKLNIHLVPHTHDDAGWLKTVDQYYYRSQNYLAEGGVQHIIDSVVAELNVDPSRRFAYVESSFLWRWWNDRNGFYRDLMRTLVQQGRLQLLHGGWVMSDEATPHYSMLIDQMMLGLRFLEDKFGVCGKPKVAWQIDPFGHSAEVAQQLVDMGFEGVFYGRIHQGDYEKRRVMKEMEMIWNINPLDNKGSKSELFTGILYNLYHPPPGFCFDIMCNDEPLMDNKELHSYNIDKKVPEFIQKIKIWATSYRTNHVLVPMGGDFTYMMAGTWFVNMDKLIKYGNNDSSVHFLYSTPYCYLKALNANGKVWPVKTGGDFFPYSSSDSLYWTGYYTSRPSLKLLTMKANNILQVVRQLDVLMNLNQTECINKLERAVALAQHHDGISGTAKQHVTDDYLLYLHETIEGVQTLFHSAYKVWTGHGEQHHFCLNTNISACEISERFNKFIIHIYNPLTKDAHKFVRLPVQIDYNYVVYGDLDDEIQSELVPLPLNLLRLPERMGRPQAQDLLFEARNIPPMSFSTYFVQRIDKKKNLTFLRFKSYNEHQPKEEIGFYFTEDFKLIINSNSGELLFLEVNNERHKLQNIFGYYTPSDSGWSYKRSGAYIFRSAKFITLEFPIEFSVYKGKNLIEIHQKYSEWISQVVRIYKGRTFVEFEWMIGPIPSQGDGRTKEIVTRYITSIGNDRKFFTDSNGRRFMPRAYKPHEKIEANYYPVTSAGRISDKNCTLTVLTDRAQGASSPEDGILEFMLNRRTMHDDGKGVNEPLQEKVMGIGLVARGKHILCFHSNVDKDKIANCHRKMAQEIAYSPWMSLSYTHLSRQEWLAAYSKKVPYINLYMIPPNIHILTMQKYAFNKILLRFEHFYDVEEHSILSMPATFQIYNLFRNFELIDMKEMTLGANKIKQCNSRMKWRKLYNNTTKYAWDDYTNLTSFTITLSPMEIKTFFLTVRPLN</sequence>
<dbReference type="GO" id="GO:0046872">
    <property type="term" value="F:metal ion binding"/>
    <property type="evidence" value="ECO:0007669"/>
    <property type="project" value="UniProtKB-KW"/>
</dbReference>
<dbReference type="GO" id="GO:0030246">
    <property type="term" value="F:carbohydrate binding"/>
    <property type="evidence" value="ECO:0007669"/>
    <property type="project" value="InterPro"/>
</dbReference>
<dbReference type="KEGG" id="clec:106665323"/>
<dbReference type="CDD" id="cd10810">
    <property type="entry name" value="GH38N_AMII_LAM_like"/>
    <property type="match status" value="1"/>
</dbReference>
<dbReference type="InterPro" id="IPR011330">
    <property type="entry name" value="Glyco_hydro/deAcase_b/a-brl"/>
</dbReference>
<feature type="chain" id="PRO_5035338083" description="Alpha-mannosidase" evidence="10">
    <location>
        <begin position="23"/>
        <end position="983"/>
    </location>
</feature>
<evidence type="ECO:0000256" key="1">
    <source>
        <dbReference type="ARBA" id="ARBA00000365"/>
    </source>
</evidence>
<dbReference type="OrthoDB" id="2016903at2759"/>
<dbReference type="InterPro" id="IPR013780">
    <property type="entry name" value="Glyco_hydro_b"/>
</dbReference>
<keyword evidence="7" id="KW-1015">Disulfide bond</keyword>
<dbReference type="SUPFAM" id="SSF88688">
    <property type="entry name" value="Families 57/38 glycoside transferase middle domain"/>
    <property type="match status" value="1"/>
</dbReference>
<dbReference type="Proteomes" id="UP000494040">
    <property type="component" value="Unassembled WGS sequence"/>
</dbReference>
<evidence type="ECO:0000256" key="4">
    <source>
        <dbReference type="ARBA" id="ARBA00022723"/>
    </source>
</evidence>
<evidence type="ECO:0000256" key="8">
    <source>
        <dbReference type="ARBA" id="ARBA00023180"/>
    </source>
</evidence>
<dbReference type="Pfam" id="PF01074">
    <property type="entry name" value="Glyco_hydro_38N"/>
    <property type="match status" value="1"/>
</dbReference>
<dbReference type="PANTHER" id="PTHR11607">
    <property type="entry name" value="ALPHA-MANNOSIDASE"/>
    <property type="match status" value="1"/>
</dbReference>
<evidence type="ECO:0000256" key="9">
    <source>
        <dbReference type="ARBA" id="ARBA00023295"/>
    </source>
</evidence>
<dbReference type="InterPro" id="IPR050843">
    <property type="entry name" value="Glycosyl_Hydrlase_38"/>
</dbReference>
<comment type="catalytic activity">
    <reaction evidence="1">
        <text>Hydrolysis of terminal, non-reducing alpha-D-mannose residues in alpha-D-mannosides.</text>
        <dbReference type="EC" id="3.2.1.24"/>
    </reaction>
</comment>
<dbReference type="Gene3D" id="3.20.110.10">
    <property type="entry name" value="Glycoside hydrolase 38, N terminal domain"/>
    <property type="match status" value="1"/>
</dbReference>
<keyword evidence="9 10" id="KW-0326">Glycosidase</keyword>
<evidence type="ECO:0000256" key="3">
    <source>
        <dbReference type="ARBA" id="ARBA00012752"/>
    </source>
</evidence>
<evidence type="ECO:0000259" key="11">
    <source>
        <dbReference type="SMART" id="SM00872"/>
    </source>
</evidence>
<dbReference type="Gene3D" id="1.20.1270.50">
    <property type="entry name" value="Glycoside hydrolase family 38, central domain"/>
    <property type="match status" value="2"/>
</dbReference>
<dbReference type="InterPro" id="IPR041147">
    <property type="entry name" value="GH38_C"/>
</dbReference>
<dbReference type="GeneID" id="106665323"/>
<dbReference type="InterPro" id="IPR000602">
    <property type="entry name" value="Glyco_hydro_38_N"/>
</dbReference>
<dbReference type="Pfam" id="PF07748">
    <property type="entry name" value="Glyco_hydro_38C"/>
    <property type="match status" value="1"/>
</dbReference>
<dbReference type="FunFam" id="1.20.1270.50:FF:000003">
    <property type="entry name" value="Alpha-mannosidase"/>
    <property type="match status" value="1"/>
</dbReference>
<accession>A0A8I6TM72</accession>
<comment type="cofactor">
    <cofactor evidence="10">
        <name>Zn(2+)</name>
        <dbReference type="ChEBI" id="CHEBI:29105"/>
    </cofactor>
    <text evidence="10">Binds 1 zinc ion per subunit.</text>
</comment>
<dbReference type="InterPro" id="IPR011682">
    <property type="entry name" value="Glyco_hydro_38_C"/>
</dbReference>
<dbReference type="InterPro" id="IPR011013">
    <property type="entry name" value="Gal_mutarotase_sf_dom"/>
</dbReference>
<dbReference type="InterPro" id="IPR015341">
    <property type="entry name" value="Glyco_hydro_38_cen"/>
</dbReference>
<proteinExistence type="inferred from homology"/>
<evidence type="ECO:0000256" key="7">
    <source>
        <dbReference type="ARBA" id="ARBA00023157"/>
    </source>
</evidence>
<keyword evidence="6 10" id="KW-0862">Zinc</keyword>
<evidence type="ECO:0000256" key="2">
    <source>
        <dbReference type="ARBA" id="ARBA00009792"/>
    </source>
</evidence>
<dbReference type="GO" id="GO:0005764">
    <property type="term" value="C:lysosome"/>
    <property type="evidence" value="ECO:0007669"/>
    <property type="project" value="TreeGrafter"/>
</dbReference>
<name>A0A8I6TM72_CIMLE</name>
<keyword evidence="8" id="KW-0325">Glycoprotein</keyword>
<dbReference type="Gene3D" id="2.60.40.1360">
    <property type="match status" value="1"/>
</dbReference>
<dbReference type="EnsemblMetazoa" id="XM_024226916.1">
    <property type="protein sequence ID" value="XP_024082684.1"/>
    <property type="gene ID" value="LOC106665323"/>
</dbReference>
<reference evidence="12" key="1">
    <citation type="submission" date="2022-01" db="UniProtKB">
        <authorList>
            <consortium name="EnsemblMetazoa"/>
        </authorList>
    </citation>
    <scope>IDENTIFICATION</scope>
</reference>
<keyword evidence="10" id="KW-0732">Signal</keyword>
<evidence type="ECO:0000313" key="12">
    <source>
        <dbReference type="EnsemblMetazoa" id="XP_024082684.1"/>
    </source>
</evidence>
<comment type="similarity">
    <text evidence="2 10">Belongs to the glycosyl hydrolase 38 family.</text>
</comment>
<dbReference type="Gene3D" id="2.70.98.30">
    <property type="entry name" value="Golgi alpha-mannosidase II, domain 4"/>
    <property type="match status" value="1"/>
</dbReference>
<dbReference type="Gene3D" id="2.60.40.1180">
    <property type="entry name" value="Golgi alpha-mannosidase II"/>
    <property type="match status" value="1"/>
</dbReference>